<keyword evidence="4" id="KW-1185">Reference proteome</keyword>
<dbReference type="RefSeq" id="WP_091818144.1">
    <property type="nucleotide sequence ID" value="NZ_CP091790.1"/>
</dbReference>
<organism evidence="3 5">
    <name type="scientific">Prevotella communis</name>
    <dbReference type="NCBI Taxonomy" id="2913614"/>
    <lineage>
        <taxon>Bacteria</taxon>
        <taxon>Pseudomonadati</taxon>
        <taxon>Bacteroidota</taxon>
        <taxon>Bacteroidia</taxon>
        <taxon>Bacteroidales</taxon>
        <taxon>Prevotellaceae</taxon>
        <taxon>Prevotella</taxon>
    </lineage>
</organism>
<sequence length="136" mass="15185">MIHAVIDTNVLVSAFISKKQDSSTAMVWKAVLAGVITPMYSEEILEEYSEVLHRKKFNIPDQLIKDALNYVIENGVRGERVLSDDFFPDPKDVVFYEVALSKDGAYLVTGNTKHFPKKPIVVTPAEMLDILSASNP</sequence>
<dbReference type="AlphaFoldDB" id="A0A1H0EJW4"/>
<dbReference type="SUPFAM" id="SSF88723">
    <property type="entry name" value="PIN domain-like"/>
    <property type="match status" value="1"/>
</dbReference>
<evidence type="ECO:0000259" key="1">
    <source>
        <dbReference type="Pfam" id="PF13470"/>
    </source>
</evidence>
<proteinExistence type="predicted"/>
<dbReference type="EMBL" id="FNIW01000003">
    <property type="protein sequence ID" value="SDN82569.1"/>
    <property type="molecule type" value="Genomic_DNA"/>
</dbReference>
<dbReference type="PANTHER" id="PTHR34610:SF3">
    <property type="entry name" value="SSL7007 PROTEIN"/>
    <property type="match status" value="1"/>
</dbReference>
<dbReference type="Proteomes" id="UP000199134">
    <property type="component" value="Unassembled WGS sequence"/>
</dbReference>
<gene>
    <name evidence="3" type="ORF">SAMN04487900_103197</name>
    <name evidence="2" type="ORF">SAMN04487901_11152</name>
</gene>
<feature type="domain" description="PIN" evidence="1">
    <location>
        <begin position="4"/>
        <end position="113"/>
    </location>
</feature>
<dbReference type="InterPro" id="IPR002716">
    <property type="entry name" value="PIN_dom"/>
</dbReference>
<dbReference type="OrthoDB" id="9802272at2"/>
<evidence type="ECO:0000313" key="2">
    <source>
        <dbReference type="EMBL" id="SDG86637.1"/>
    </source>
</evidence>
<evidence type="ECO:0000313" key="4">
    <source>
        <dbReference type="Proteomes" id="UP000198779"/>
    </source>
</evidence>
<accession>A0A1H0EJW4</accession>
<reference evidence="2 5" key="1">
    <citation type="submission" date="2016-10" db="EMBL/GenBank/DDBJ databases">
        <authorList>
            <person name="de Groot N.N."/>
        </authorList>
    </citation>
    <scope>NUCLEOTIDE SEQUENCE [LARGE SCALE GENOMIC DNA]</scope>
    <source>
        <strain evidence="5">BP1-145</strain>
        <strain evidence="2">BP1-148</strain>
    </source>
</reference>
<dbReference type="EMBL" id="FNCQ01000011">
    <property type="protein sequence ID" value="SDG86637.1"/>
    <property type="molecule type" value="Genomic_DNA"/>
</dbReference>
<accession>A0A1G7XR22</accession>
<dbReference type="PANTHER" id="PTHR34610">
    <property type="entry name" value="SSL7007 PROTEIN"/>
    <property type="match status" value="1"/>
</dbReference>
<name>A0A1H0EJW4_9BACT</name>
<reference evidence="3 4" key="2">
    <citation type="submission" date="2016-10" db="EMBL/GenBank/DDBJ databases">
        <authorList>
            <person name="Varghese N."/>
            <person name="Submissions S."/>
        </authorList>
    </citation>
    <scope>NUCLEOTIDE SEQUENCE</scope>
    <source>
        <strain evidence="3">BP1-145</strain>
        <strain evidence="4">BP1-148</strain>
    </source>
</reference>
<dbReference type="InterPro" id="IPR002850">
    <property type="entry name" value="PIN_toxin-like"/>
</dbReference>
<dbReference type="NCBIfam" id="TIGR00305">
    <property type="entry name" value="putative toxin-antitoxin system toxin component, PIN family"/>
    <property type="match status" value="1"/>
</dbReference>
<evidence type="ECO:0000313" key="5">
    <source>
        <dbReference type="Proteomes" id="UP000199134"/>
    </source>
</evidence>
<dbReference type="Pfam" id="PF13470">
    <property type="entry name" value="PIN_3"/>
    <property type="match status" value="1"/>
</dbReference>
<dbReference type="Proteomes" id="UP000198779">
    <property type="component" value="Unassembled WGS sequence"/>
</dbReference>
<dbReference type="InterPro" id="IPR029060">
    <property type="entry name" value="PIN-like_dom_sf"/>
</dbReference>
<evidence type="ECO:0000313" key="3">
    <source>
        <dbReference type="EMBL" id="SDN82569.1"/>
    </source>
</evidence>
<dbReference type="STRING" id="645274.SAMN04487901_11152"/>
<protein>
    <submittedName>
        <fullName evidence="2 3">Toxin-antitoxin system toxin component, PIN family</fullName>
    </submittedName>
</protein>